<keyword evidence="1" id="KW-0812">Transmembrane</keyword>
<dbReference type="PROSITE" id="PS50887">
    <property type="entry name" value="GGDEF"/>
    <property type="match status" value="1"/>
</dbReference>
<proteinExistence type="predicted"/>
<dbReference type="InterPro" id="IPR000160">
    <property type="entry name" value="GGDEF_dom"/>
</dbReference>
<gene>
    <name evidence="4" type="ORF">GLW07_01480</name>
</gene>
<comment type="caution">
    <text evidence="4">The sequence shown here is derived from an EMBL/GenBank/DDBJ whole genome shotgun (WGS) entry which is preliminary data.</text>
</comment>
<dbReference type="SUPFAM" id="SSF55073">
    <property type="entry name" value="Nucleotide cyclase"/>
    <property type="match status" value="1"/>
</dbReference>
<evidence type="ECO:0000256" key="1">
    <source>
        <dbReference type="SAM" id="Phobius"/>
    </source>
</evidence>
<dbReference type="AlphaFoldDB" id="A0A845ERI2"/>
<dbReference type="InterPro" id="IPR037522">
    <property type="entry name" value="HD_GYP_dom"/>
</dbReference>
<feature type="transmembrane region" description="Helical" evidence="1">
    <location>
        <begin position="139"/>
        <end position="164"/>
    </location>
</feature>
<dbReference type="EMBL" id="WMEY01000001">
    <property type="protein sequence ID" value="MYL62017.1"/>
    <property type="molecule type" value="Genomic_DNA"/>
</dbReference>
<evidence type="ECO:0000259" key="3">
    <source>
        <dbReference type="PROSITE" id="PS51832"/>
    </source>
</evidence>
<keyword evidence="1" id="KW-1133">Transmembrane helix</keyword>
<dbReference type="SUPFAM" id="SSF109604">
    <property type="entry name" value="HD-domain/PDEase-like"/>
    <property type="match status" value="1"/>
</dbReference>
<dbReference type="Pfam" id="PF00990">
    <property type="entry name" value="GGDEF"/>
    <property type="match status" value="1"/>
</dbReference>
<feature type="transmembrane region" description="Helical" evidence="1">
    <location>
        <begin position="72"/>
        <end position="100"/>
    </location>
</feature>
<dbReference type="FunFam" id="3.30.70.270:FF:000001">
    <property type="entry name" value="Diguanylate cyclase domain protein"/>
    <property type="match status" value="1"/>
</dbReference>
<dbReference type="NCBIfam" id="TIGR00254">
    <property type="entry name" value="GGDEF"/>
    <property type="match status" value="1"/>
</dbReference>
<keyword evidence="1" id="KW-0472">Membrane</keyword>
<reference evidence="4 5" key="1">
    <citation type="submission" date="2019-11" db="EMBL/GenBank/DDBJ databases">
        <title>Genome sequences of 17 halophilic strains isolated from different environments.</title>
        <authorList>
            <person name="Furrow R.E."/>
        </authorList>
    </citation>
    <scope>NUCLEOTIDE SEQUENCE [LARGE SCALE GENOMIC DNA]</scope>
    <source>
        <strain evidence="4 5">22506_14_FS</strain>
    </source>
</reference>
<dbReference type="Proteomes" id="UP000447833">
    <property type="component" value="Unassembled WGS sequence"/>
</dbReference>
<sequence>MKGIFQKLTNVVSVYLALVSIAGSSLFLTQYLLTFHSINWSLAFTFVAAILLLNHYTILLPPSGNSLSMDSAIYLAVLFVFGLHMTLSLLLVTSIIYALYNKNVVWWKHLFNFSIYSIMIIGAYEVFMLSGELSGMLTFFNVASYMFSLVVYFSLNVLLIGVFFLLSASENLYQIVQGMLKETISSYFITLGLSLILVLLMQQQVILGMLLFLSVAVVLSVSFKQYFELYQEVSQKADIDHLTELYNHGYFKSLLENEIKTAKATGQPLSIGLIDLDDFKKYNDQHGHLQGDRLLKHFGAELKRNAKDVFTAARYGGEEFALLMPGKTEREAYHIINHLRKEVNDHYFEGVEVLPHGCLSFSAGVIQYNRDMYDSSEVLEKADQAMYFSKTKGKNNVCIYDANHVLSKTFYNHKEMELLEQQLKIFLSKDVYTYKHSKRVHEYAIEFSNRLNLNANDQKTLVMGALIHDIGKLEIPREIINKKGKLTKDEWEMVQKHVTWGREIVSTNRQLHDLLPLVELHHERFDGKGYPYGLSGEELPKLVRMLTIIDSFDAMTTERPYQKTKSISEAIDELEKCAGTQFDPDLVREFIKVINENPALNENPIQITI</sequence>
<evidence type="ECO:0000259" key="2">
    <source>
        <dbReference type="PROSITE" id="PS50887"/>
    </source>
</evidence>
<feature type="transmembrane region" description="Helical" evidence="1">
    <location>
        <begin position="184"/>
        <end position="200"/>
    </location>
</feature>
<feature type="domain" description="HD-GYP" evidence="3">
    <location>
        <begin position="411"/>
        <end position="606"/>
    </location>
</feature>
<feature type="domain" description="GGDEF" evidence="2">
    <location>
        <begin position="267"/>
        <end position="402"/>
    </location>
</feature>
<dbReference type="PANTHER" id="PTHR43155">
    <property type="entry name" value="CYCLIC DI-GMP PHOSPHODIESTERASE PA4108-RELATED"/>
    <property type="match status" value="1"/>
</dbReference>
<evidence type="ECO:0000313" key="5">
    <source>
        <dbReference type="Proteomes" id="UP000447833"/>
    </source>
</evidence>
<dbReference type="CDD" id="cd00077">
    <property type="entry name" value="HDc"/>
    <property type="match status" value="1"/>
</dbReference>
<accession>A0A845ERI2</accession>
<dbReference type="InterPro" id="IPR003607">
    <property type="entry name" value="HD/PDEase_dom"/>
</dbReference>
<dbReference type="InterPro" id="IPR043128">
    <property type="entry name" value="Rev_trsase/Diguanyl_cyclase"/>
</dbReference>
<feature type="transmembrane region" description="Helical" evidence="1">
    <location>
        <begin position="106"/>
        <end position="127"/>
    </location>
</feature>
<name>A0A845ERI2_9BACL</name>
<protein>
    <submittedName>
        <fullName evidence="4">Diguanylate cyclase</fullName>
    </submittedName>
</protein>
<dbReference type="InterPro" id="IPR029787">
    <property type="entry name" value="Nucleotide_cyclase"/>
</dbReference>
<dbReference type="PANTHER" id="PTHR43155:SF2">
    <property type="entry name" value="CYCLIC DI-GMP PHOSPHODIESTERASE PA4108"/>
    <property type="match status" value="1"/>
</dbReference>
<dbReference type="CDD" id="cd01949">
    <property type="entry name" value="GGDEF"/>
    <property type="match status" value="1"/>
</dbReference>
<dbReference type="Pfam" id="PF13487">
    <property type="entry name" value="HD_5"/>
    <property type="match status" value="1"/>
</dbReference>
<feature type="transmembrane region" description="Helical" evidence="1">
    <location>
        <begin position="12"/>
        <end position="32"/>
    </location>
</feature>
<dbReference type="SMART" id="SM00267">
    <property type="entry name" value="GGDEF"/>
    <property type="match status" value="1"/>
</dbReference>
<dbReference type="PROSITE" id="PS51832">
    <property type="entry name" value="HD_GYP"/>
    <property type="match status" value="1"/>
</dbReference>
<evidence type="ECO:0000313" key="4">
    <source>
        <dbReference type="EMBL" id="MYL62017.1"/>
    </source>
</evidence>
<dbReference type="SMART" id="SM00471">
    <property type="entry name" value="HDc"/>
    <property type="match status" value="1"/>
</dbReference>
<dbReference type="Gene3D" id="1.10.3210.10">
    <property type="entry name" value="Hypothetical protein af1432"/>
    <property type="match status" value="1"/>
</dbReference>
<feature type="transmembrane region" description="Helical" evidence="1">
    <location>
        <begin position="38"/>
        <end position="60"/>
    </location>
</feature>
<dbReference type="Gene3D" id="3.30.70.270">
    <property type="match status" value="1"/>
</dbReference>
<dbReference type="RefSeq" id="WP_160917918.1">
    <property type="nucleotide sequence ID" value="NZ_WMEY01000001.1"/>
</dbReference>
<organism evidence="4 5">
    <name type="scientific">Guptibacillus hwajinpoensis</name>
    <dbReference type="NCBI Taxonomy" id="208199"/>
    <lineage>
        <taxon>Bacteria</taxon>
        <taxon>Bacillati</taxon>
        <taxon>Bacillota</taxon>
        <taxon>Bacilli</taxon>
        <taxon>Bacillales</taxon>
        <taxon>Guptibacillaceae</taxon>
        <taxon>Guptibacillus</taxon>
    </lineage>
</organism>